<evidence type="ECO:0000256" key="14">
    <source>
        <dbReference type="SAM" id="MobiDB-lite"/>
    </source>
</evidence>
<dbReference type="GO" id="GO:0005759">
    <property type="term" value="C:mitochondrial matrix"/>
    <property type="evidence" value="ECO:0007669"/>
    <property type="project" value="UniProtKB-SubCell"/>
</dbReference>
<evidence type="ECO:0000256" key="10">
    <source>
        <dbReference type="ARBA" id="ARBA00023004"/>
    </source>
</evidence>
<dbReference type="InterPro" id="IPR010255">
    <property type="entry name" value="Haem_peroxidase_sf"/>
</dbReference>
<dbReference type="GO" id="GO:0000302">
    <property type="term" value="P:response to reactive oxygen species"/>
    <property type="evidence" value="ECO:0007669"/>
    <property type="project" value="TreeGrafter"/>
</dbReference>
<evidence type="ECO:0000259" key="15">
    <source>
        <dbReference type="PROSITE" id="PS50873"/>
    </source>
</evidence>
<evidence type="ECO:0000256" key="3">
    <source>
        <dbReference type="ARBA" id="ARBA00004569"/>
    </source>
</evidence>
<keyword evidence="10" id="KW-0408">Iron</keyword>
<feature type="region of interest" description="Disordered" evidence="14">
    <location>
        <begin position="33"/>
        <end position="65"/>
    </location>
</feature>
<name>A0A9W8CJW9_9FUNG</name>
<comment type="similarity">
    <text evidence="4">Belongs to the peroxidase family. Cytochrome c peroxidase subfamily.</text>
</comment>
<dbReference type="GO" id="GO:0005758">
    <property type="term" value="C:mitochondrial intermembrane space"/>
    <property type="evidence" value="ECO:0007669"/>
    <property type="project" value="UniProtKB-SubCell"/>
</dbReference>
<sequence>MASIRLAASRGLTNPTLRTSRLATTSATAAPVASSTRAFTTQQKQNGQYSRQKYQQYQAPRTSKAGPSPGILGAIAVGAIAGWYFYNTEGSAQASSSSWKKVNYNNVYKDIADLLEDENYDDGSYGPVFVRLAWHASGTFDHKTRTGGSSGATIRFEPESAHGANAGLDAARQRLEPLKKKYSHISYGDLYTLAGVVAVQELGGPTITWRPGRRDKTAADCTPDGRLPDAAQGADHVREIFYRMGFNDQEIAALVGAHALGRCHTSRSGFDGPWNASPTAFTNFFYTELLNNTWVPKKWNGPFQYVDRESGQFMMLPADMAFKKDSKFRVYVEKYAADQDAFFEDFANAFAKLLELGVDFPEDAPFYKFKTLEEVLPLLLPRKPVGPEVLAIVRGILEGERASTDDTLLLIDLSVGDETAELNAVRLITGDFGDDNSALNDELRCFDDEPKEFNDDRALED</sequence>
<evidence type="ECO:0000256" key="1">
    <source>
        <dbReference type="ARBA" id="ARBA00003917"/>
    </source>
</evidence>
<dbReference type="FunFam" id="1.10.520.10:FF:000005">
    <property type="entry name" value="Cytochrome c peroxidase"/>
    <property type="match status" value="1"/>
</dbReference>
<dbReference type="GO" id="GO:0004130">
    <property type="term" value="F:cytochrome-c peroxidase activity"/>
    <property type="evidence" value="ECO:0007669"/>
    <property type="project" value="UniProtKB-EC"/>
</dbReference>
<proteinExistence type="inferred from homology"/>
<keyword evidence="8" id="KW-0809">Transit peptide</keyword>
<dbReference type="PRINTS" id="PR00458">
    <property type="entry name" value="PEROXIDASE"/>
</dbReference>
<dbReference type="PRINTS" id="PR00459">
    <property type="entry name" value="ASPEROXIDASE"/>
</dbReference>
<feature type="domain" description="Plant heme peroxidase family profile" evidence="15">
    <location>
        <begin position="168"/>
        <end position="358"/>
    </location>
</feature>
<comment type="subcellular location">
    <subcellularLocation>
        <location evidence="3">Mitochondrion intermembrane space</location>
    </subcellularLocation>
    <subcellularLocation>
        <location evidence="2">Mitochondrion matrix</location>
    </subcellularLocation>
</comment>
<dbReference type="GO" id="GO:0042744">
    <property type="term" value="P:hydrogen peroxide catabolic process"/>
    <property type="evidence" value="ECO:0007669"/>
    <property type="project" value="TreeGrafter"/>
</dbReference>
<feature type="compositionally biased region" description="Polar residues" evidence="14">
    <location>
        <begin position="39"/>
        <end position="61"/>
    </location>
</feature>
<dbReference type="Pfam" id="PF00141">
    <property type="entry name" value="peroxidase"/>
    <property type="match status" value="1"/>
</dbReference>
<comment type="catalytic activity">
    <reaction evidence="12">
        <text>2 Fe(II)-[cytochrome c] + H2O2 + 2 H(+) = 2 Fe(III)-[cytochrome c] + 2 H2O</text>
        <dbReference type="Rhea" id="RHEA:16581"/>
        <dbReference type="Rhea" id="RHEA-COMP:10350"/>
        <dbReference type="Rhea" id="RHEA-COMP:14399"/>
        <dbReference type="ChEBI" id="CHEBI:15377"/>
        <dbReference type="ChEBI" id="CHEBI:15378"/>
        <dbReference type="ChEBI" id="CHEBI:16240"/>
        <dbReference type="ChEBI" id="CHEBI:29033"/>
        <dbReference type="ChEBI" id="CHEBI:29034"/>
        <dbReference type="EC" id="1.11.1.5"/>
    </reaction>
</comment>
<dbReference type="InterPro" id="IPR002016">
    <property type="entry name" value="Haem_peroxidase"/>
</dbReference>
<keyword evidence="5 13" id="KW-0575">Peroxidase</keyword>
<dbReference type="GO" id="GO:0034599">
    <property type="term" value="P:cellular response to oxidative stress"/>
    <property type="evidence" value="ECO:0007669"/>
    <property type="project" value="InterPro"/>
</dbReference>
<dbReference type="InterPro" id="IPR044831">
    <property type="entry name" value="Ccp1-like"/>
</dbReference>
<dbReference type="GO" id="GO:0020037">
    <property type="term" value="F:heme binding"/>
    <property type="evidence" value="ECO:0007669"/>
    <property type="project" value="UniProtKB-UniRule"/>
</dbReference>
<evidence type="ECO:0000256" key="6">
    <source>
        <dbReference type="ARBA" id="ARBA00022617"/>
    </source>
</evidence>
<keyword evidence="17" id="KW-1185">Reference proteome</keyword>
<gene>
    <name evidence="16" type="primary">CCP1</name>
    <name evidence="16" type="ORF">LPJ64_001523</name>
</gene>
<dbReference type="PANTHER" id="PTHR31356:SF58">
    <property type="entry name" value="CYTOCHROME C PEROXIDASE, MITOCHONDRIAL"/>
    <property type="match status" value="1"/>
</dbReference>
<evidence type="ECO:0000256" key="13">
    <source>
        <dbReference type="RuleBase" id="RU363051"/>
    </source>
</evidence>
<keyword evidence="9 13" id="KW-0560">Oxidoreductase</keyword>
<comment type="caution">
    <text evidence="16">The sequence shown here is derived from an EMBL/GenBank/DDBJ whole genome shotgun (WGS) entry which is preliminary data.</text>
</comment>
<dbReference type="PROSITE" id="PS50873">
    <property type="entry name" value="PEROXIDASE_4"/>
    <property type="match status" value="1"/>
</dbReference>
<keyword evidence="7" id="KW-0479">Metal-binding</keyword>
<evidence type="ECO:0000256" key="7">
    <source>
        <dbReference type="ARBA" id="ARBA00022723"/>
    </source>
</evidence>
<evidence type="ECO:0000256" key="9">
    <source>
        <dbReference type="ARBA" id="ARBA00023002"/>
    </source>
</evidence>
<reference evidence="16" key="1">
    <citation type="submission" date="2022-07" db="EMBL/GenBank/DDBJ databases">
        <title>Phylogenomic reconstructions and comparative analyses of Kickxellomycotina fungi.</title>
        <authorList>
            <person name="Reynolds N.K."/>
            <person name="Stajich J.E."/>
            <person name="Barry K."/>
            <person name="Grigoriev I.V."/>
            <person name="Crous P."/>
            <person name="Smith M.E."/>
        </authorList>
    </citation>
    <scope>NUCLEOTIDE SEQUENCE</scope>
    <source>
        <strain evidence="16">NBRC 105413</strain>
    </source>
</reference>
<dbReference type="InterPro" id="IPR002207">
    <property type="entry name" value="Peroxidase_I"/>
</dbReference>
<dbReference type="EC" id="1.11.1.-" evidence="13"/>
<comment type="function">
    <text evidence="1">Destroys radicals which are normally produced within the cells and which are toxic to biological systems.</text>
</comment>
<dbReference type="InterPro" id="IPR019794">
    <property type="entry name" value="Peroxidases_AS"/>
</dbReference>
<dbReference type="AlphaFoldDB" id="A0A9W8CJW9"/>
<evidence type="ECO:0000256" key="12">
    <source>
        <dbReference type="ARBA" id="ARBA00049265"/>
    </source>
</evidence>
<dbReference type="PROSITE" id="PS00436">
    <property type="entry name" value="PEROXIDASE_2"/>
    <property type="match status" value="1"/>
</dbReference>
<evidence type="ECO:0000313" key="16">
    <source>
        <dbReference type="EMBL" id="KAJ1647059.1"/>
    </source>
</evidence>
<dbReference type="Gene3D" id="1.10.520.10">
    <property type="match status" value="1"/>
</dbReference>
<evidence type="ECO:0000256" key="11">
    <source>
        <dbReference type="ARBA" id="ARBA00023128"/>
    </source>
</evidence>
<accession>A0A9W8CJW9</accession>
<dbReference type="GO" id="GO:0046872">
    <property type="term" value="F:metal ion binding"/>
    <property type="evidence" value="ECO:0007669"/>
    <property type="project" value="UniProtKB-UniRule"/>
</dbReference>
<dbReference type="PROSITE" id="PS00435">
    <property type="entry name" value="PEROXIDASE_1"/>
    <property type="match status" value="1"/>
</dbReference>
<dbReference type="Gene3D" id="1.10.420.10">
    <property type="entry name" value="Peroxidase, domain 2"/>
    <property type="match status" value="1"/>
</dbReference>
<evidence type="ECO:0000313" key="17">
    <source>
        <dbReference type="Proteomes" id="UP001145021"/>
    </source>
</evidence>
<evidence type="ECO:0000256" key="4">
    <source>
        <dbReference type="ARBA" id="ARBA00005997"/>
    </source>
</evidence>
<protein>
    <recommendedName>
        <fullName evidence="13">Peroxidase</fullName>
        <ecNumber evidence="13">1.11.1.-</ecNumber>
    </recommendedName>
</protein>
<dbReference type="CDD" id="cd00691">
    <property type="entry name" value="ascorbate_peroxidase"/>
    <property type="match status" value="1"/>
</dbReference>
<dbReference type="SUPFAM" id="SSF48113">
    <property type="entry name" value="Heme-dependent peroxidases"/>
    <property type="match status" value="1"/>
</dbReference>
<dbReference type="PANTHER" id="PTHR31356">
    <property type="entry name" value="THYLAKOID LUMENAL 29 KDA PROTEIN, CHLOROPLASTIC-RELATED"/>
    <property type="match status" value="1"/>
</dbReference>
<evidence type="ECO:0000256" key="2">
    <source>
        <dbReference type="ARBA" id="ARBA00004305"/>
    </source>
</evidence>
<dbReference type="InterPro" id="IPR019793">
    <property type="entry name" value="Peroxidases_heam-ligand_BS"/>
</dbReference>
<evidence type="ECO:0000256" key="8">
    <source>
        <dbReference type="ARBA" id="ARBA00022946"/>
    </source>
</evidence>
<evidence type="ECO:0000256" key="5">
    <source>
        <dbReference type="ARBA" id="ARBA00022559"/>
    </source>
</evidence>
<dbReference type="FunFam" id="1.10.420.10:FF:000009">
    <property type="entry name" value="Ascorbate peroxidase"/>
    <property type="match status" value="1"/>
</dbReference>
<keyword evidence="11" id="KW-0496">Mitochondrion</keyword>
<keyword evidence="6" id="KW-0349">Heme</keyword>
<dbReference type="Proteomes" id="UP001145021">
    <property type="component" value="Unassembled WGS sequence"/>
</dbReference>
<dbReference type="EMBL" id="JANBOH010000040">
    <property type="protein sequence ID" value="KAJ1647059.1"/>
    <property type="molecule type" value="Genomic_DNA"/>
</dbReference>
<organism evidence="16 17">
    <name type="scientific">Coemansia asiatica</name>
    <dbReference type="NCBI Taxonomy" id="1052880"/>
    <lineage>
        <taxon>Eukaryota</taxon>
        <taxon>Fungi</taxon>
        <taxon>Fungi incertae sedis</taxon>
        <taxon>Zoopagomycota</taxon>
        <taxon>Kickxellomycotina</taxon>
        <taxon>Kickxellomycetes</taxon>
        <taxon>Kickxellales</taxon>
        <taxon>Kickxellaceae</taxon>
        <taxon>Coemansia</taxon>
    </lineage>
</organism>